<dbReference type="PRINTS" id="PR00035">
    <property type="entry name" value="HTHGNTR"/>
</dbReference>
<protein>
    <submittedName>
        <fullName evidence="7">PLP-dependent aminotransferase family protein</fullName>
    </submittedName>
</protein>
<keyword evidence="7" id="KW-0808">Transferase</keyword>
<keyword evidence="2" id="KW-0663">Pyridoxal phosphate</keyword>
<evidence type="ECO:0000256" key="4">
    <source>
        <dbReference type="ARBA" id="ARBA00023125"/>
    </source>
</evidence>
<evidence type="ECO:0000256" key="5">
    <source>
        <dbReference type="ARBA" id="ARBA00023163"/>
    </source>
</evidence>
<dbReference type="SUPFAM" id="SSF53383">
    <property type="entry name" value="PLP-dependent transferases"/>
    <property type="match status" value="1"/>
</dbReference>
<dbReference type="InterPro" id="IPR000524">
    <property type="entry name" value="Tscrpt_reg_HTH_GntR"/>
</dbReference>
<evidence type="ECO:0000313" key="8">
    <source>
        <dbReference type="Proteomes" id="UP000526501"/>
    </source>
</evidence>
<dbReference type="PANTHER" id="PTHR46577">
    <property type="entry name" value="HTH-TYPE TRANSCRIPTIONAL REGULATORY PROTEIN GABR"/>
    <property type="match status" value="1"/>
</dbReference>
<name>A0A7X1B9Q8_9BACT</name>
<dbReference type="GO" id="GO:0003700">
    <property type="term" value="F:DNA-binding transcription factor activity"/>
    <property type="evidence" value="ECO:0007669"/>
    <property type="project" value="InterPro"/>
</dbReference>
<organism evidence="7 8">
    <name type="scientific">Pelagicoccus albus</name>
    <dbReference type="NCBI Taxonomy" id="415222"/>
    <lineage>
        <taxon>Bacteria</taxon>
        <taxon>Pseudomonadati</taxon>
        <taxon>Verrucomicrobiota</taxon>
        <taxon>Opitutia</taxon>
        <taxon>Puniceicoccales</taxon>
        <taxon>Pelagicoccaceae</taxon>
        <taxon>Pelagicoccus</taxon>
    </lineage>
</organism>
<dbReference type="PANTHER" id="PTHR46577:SF1">
    <property type="entry name" value="HTH-TYPE TRANSCRIPTIONAL REGULATORY PROTEIN GABR"/>
    <property type="match status" value="1"/>
</dbReference>
<accession>A0A7X1B9Q8</accession>
<evidence type="ECO:0000313" key="7">
    <source>
        <dbReference type="EMBL" id="MBC2608147.1"/>
    </source>
</evidence>
<dbReference type="Gene3D" id="3.40.640.10">
    <property type="entry name" value="Type I PLP-dependent aspartate aminotransferase-like (Major domain)"/>
    <property type="match status" value="1"/>
</dbReference>
<evidence type="ECO:0000256" key="1">
    <source>
        <dbReference type="ARBA" id="ARBA00005384"/>
    </source>
</evidence>
<dbReference type="SUPFAM" id="SSF46785">
    <property type="entry name" value="Winged helix' DNA-binding domain"/>
    <property type="match status" value="1"/>
</dbReference>
<dbReference type="CDD" id="cd00609">
    <property type="entry name" value="AAT_like"/>
    <property type="match status" value="1"/>
</dbReference>
<dbReference type="InterPro" id="IPR015421">
    <property type="entry name" value="PyrdxlP-dep_Trfase_major"/>
</dbReference>
<dbReference type="InterPro" id="IPR004839">
    <property type="entry name" value="Aminotransferase_I/II_large"/>
</dbReference>
<dbReference type="EMBL" id="JACHVC010000013">
    <property type="protein sequence ID" value="MBC2608147.1"/>
    <property type="molecule type" value="Genomic_DNA"/>
</dbReference>
<dbReference type="Pfam" id="PF00155">
    <property type="entry name" value="Aminotran_1_2"/>
    <property type="match status" value="1"/>
</dbReference>
<dbReference type="GO" id="GO:0030170">
    <property type="term" value="F:pyridoxal phosphate binding"/>
    <property type="evidence" value="ECO:0007669"/>
    <property type="project" value="InterPro"/>
</dbReference>
<dbReference type="GO" id="GO:0003677">
    <property type="term" value="F:DNA binding"/>
    <property type="evidence" value="ECO:0007669"/>
    <property type="project" value="UniProtKB-KW"/>
</dbReference>
<evidence type="ECO:0000259" key="6">
    <source>
        <dbReference type="PROSITE" id="PS50949"/>
    </source>
</evidence>
<feature type="domain" description="HTH gntR-type" evidence="6">
    <location>
        <begin position="17"/>
        <end position="85"/>
    </location>
</feature>
<dbReference type="InterPro" id="IPR036388">
    <property type="entry name" value="WH-like_DNA-bd_sf"/>
</dbReference>
<comment type="caution">
    <text evidence="7">The sequence shown here is derived from an EMBL/GenBank/DDBJ whole genome shotgun (WGS) entry which is preliminary data.</text>
</comment>
<dbReference type="SMART" id="SM00345">
    <property type="entry name" value="HTH_GNTR"/>
    <property type="match status" value="1"/>
</dbReference>
<keyword evidence="4" id="KW-0238">DNA-binding</keyword>
<keyword evidence="7" id="KW-0032">Aminotransferase</keyword>
<keyword evidence="8" id="KW-1185">Reference proteome</keyword>
<keyword evidence="3" id="KW-0805">Transcription regulation</keyword>
<dbReference type="PROSITE" id="PS50949">
    <property type="entry name" value="HTH_GNTR"/>
    <property type="match status" value="1"/>
</dbReference>
<evidence type="ECO:0000256" key="2">
    <source>
        <dbReference type="ARBA" id="ARBA00022898"/>
    </source>
</evidence>
<comment type="similarity">
    <text evidence="1">In the C-terminal section; belongs to the class-I pyridoxal-phosphate-dependent aminotransferase family.</text>
</comment>
<dbReference type="GO" id="GO:0008483">
    <property type="term" value="F:transaminase activity"/>
    <property type="evidence" value="ECO:0007669"/>
    <property type="project" value="UniProtKB-KW"/>
</dbReference>
<sequence length="481" mass="53524">MKNNRANYCPQLSPGPQPIYRRLYEAFRDAILSGQLTTGQRVPSSRELAARYGVGRITVTQAYEQLIAEGYLETRRGSGTFVTKLLPDGFLKAEGARRALSTDEETEIRSNLAPYIELPPFLSGCPDLEAFPIETWLKLYSRRLRGSPDSLNTYGHGEGGYLGLREAIAGHLRTHRGVRCSADQILIFNGSQPGLDLVARALVESGDRVAVEDPCFKGVADAFRMSGAEVLPVPVDLEGMKVEELLAQKRSVRLVVATPARQFPIGSAMPVGRQAVLLEWARKKGAWILEDDYDSEFRFRGKPLPAMQGLAGYDRILYLGTFTRSMFPDVRIGYLVVPKHAYPDFLTLWKVGAMNPSISIQATLAEFIRQGHYLRHVRKMRQLYAKRSHWLADKVLEMLGDWIELGPTDGGMHFVGFFKKPVDIRSLAKSGSEQGYAFRALSSYAIETKGRDGLMFGFSSFSESKMLDALTVLRGILSASV</sequence>
<dbReference type="Proteomes" id="UP000526501">
    <property type="component" value="Unassembled WGS sequence"/>
</dbReference>
<evidence type="ECO:0000256" key="3">
    <source>
        <dbReference type="ARBA" id="ARBA00023015"/>
    </source>
</evidence>
<reference evidence="7 8" key="1">
    <citation type="submission" date="2020-07" db="EMBL/GenBank/DDBJ databases">
        <authorList>
            <person name="Feng X."/>
        </authorList>
    </citation>
    <scope>NUCLEOTIDE SEQUENCE [LARGE SCALE GENOMIC DNA]</scope>
    <source>
        <strain evidence="7 8">JCM23202</strain>
    </source>
</reference>
<dbReference type="Gene3D" id="1.10.10.10">
    <property type="entry name" value="Winged helix-like DNA-binding domain superfamily/Winged helix DNA-binding domain"/>
    <property type="match status" value="1"/>
</dbReference>
<keyword evidence="5" id="KW-0804">Transcription</keyword>
<dbReference type="CDD" id="cd07377">
    <property type="entry name" value="WHTH_GntR"/>
    <property type="match status" value="1"/>
</dbReference>
<gene>
    <name evidence="7" type="ORF">H5P27_18980</name>
</gene>
<proteinExistence type="inferred from homology"/>
<dbReference type="RefSeq" id="WP_185661999.1">
    <property type="nucleotide sequence ID" value="NZ_CAWPOO010000013.1"/>
</dbReference>
<dbReference type="Pfam" id="PF00392">
    <property type="entry name" value="GntR"/>
    <property type="match status" value="1"/>
</dbReference>
<dbReference type="InterPro" id="IPR015424">
    <property type="entry name" value="PyrdxlP-dep_Trfase"/>
</dbReference>
<dbReference type="AlphaFoldDB" id="A0A7X1B9Q8"/>
<dbReference type="InterPro" id="IPR051446">
    <property type="entry name" value="HTH_trans_reg/aminotransferase"/>
</dbReference>
<dbReference type="InterPro" id="IPR036390">
    <property type="entry name" value="WH_DNA-bd_sf"/>
</dbReference>